<name>A0A1W2EVQ4_9FIRM</name>
<gene>
    <name evidence="1" type="ORF">SAMN04488500_13038</name>
</gene>
<dbReference type="EMBL" id="FWXI01000030">
    <property type="protein sequence ID" value="SMD13248.1"/>
    <property type="molecule type" value="Genomic_DNA"/>
</dbReference>
<evidence type="ECO:0000313" key="2">
    <source>
        <dbReference type="Proteomes" id="UP000192738"/>
    </source>
</evidence>
<accession>A0A1W2EVQ4</accession>
<protein>
    <submittedName>
        <fullName evidence="1">Uncharacterized protein</fullName>
    </submittedName>
</protein>
<dbReference type="AlphaFoldDB" id="A0A1W2EVQ4"/>
<evidence type="ECO:0000313" key="1">
    <source>
        <dbReference type="EMBL" id="SMD13248.1"/>
    </source>
</evidence>
<sequence length="382" mass="45114">MIKYTFEFRNSSFEIELNNNNKIFIGDEIKIVLDSNQKLVGIDLRTDGCEKSEKCVVSYSAEQLKGKYIELQQREVYEPHVILVYEHLKEYVSLEFVETALRKVASRLNRRQLYIENEYHNSLLGRIIAVAARLELGSRLNNEEVAKRLNHQQEALYTYLLLTCFDLLGQPTEWKTYEAWLSSSNTEAERQRALNAFVGDNILENSKQLYLEYQKIYGVKNAFFRFLRTVLPRNIRYKLLDSLRIIYYKEGQKVSLGKVVDKENYLFAMRNNYTHKAYFLEGNVHQYIPMLVRPNSFKLREQENINSTVTRTVYTQSWPHKIKFAVQKGLLKYLQDIDQDVKNDEWLPPIVKPYKSVKNHEGPASMYYSEDFMDLMCPPVRE</sequence>
<dbReference type="OrthoDB" id="9554074at2"/>
<organism evidence="1 2">
    <name type="scientific">Sporomusa malonica</name>
    <dbReference type="NCBI Taxonomy" id="112901"/>
    <lineage>
        <taxon>Bacteria</taxon>
        <taxon>Bacillati</taxon>
        <taxon>Bacillota</taxon>
        <taxon>Negativicutes</taxon>
        <taxon>Selenomonadales</taxon>
        <taxon>Sporomusaceae</taxon>
        <taxon>Sporomusa</taxon>
    </lineage>
</organism>
<dbReference type="RefSeq" id="WP_084578236.1">
    <property type="nucleotide sequence ID" value="NZ_CP155572.1"/>
</dbReference>
<proteinExistence type="predicted"/>
<reference evidence="1 2" key="1">
    <citation type="submission" date="2017-04" db="EMBL/GenBank/DDBJ databases">
        <authorList>
            <person name="Afonso C.L."/>
            <person name="Miller P.J."/>
            <person name="Scott M.A."/>
            <person name="Spackman E."/>
            <person name="Goraichik I."/>
            <person name="Dimitrov K.M."/>
            <person name="Suarez D.L."/>
            <person name="Swayne D.E."/>
        </authorList>
    </citation>
    <scope>NUCLEOTIDE SEQUENCE [LARGE SCALE GENOMIC DNA]</scope>
    <source>
        <strain evidence="1 2">DSM 5090</strain>
    </source>
</reference>
<dbReference type="Proteomes" id="UP000192738">
    <property type="component" value="Unassembled WGS sequence"/>
</dbReference>
<keyword evidence="2" id="KW-1185">Reference proteome</keyword>